<dbReference type="Proteomes" id="UP001056778">
    <property type="component" value="Chromosome 3"/>
</dbReference>
<protein>
    <submittedName>
        <fullName evidence="1">Cdk5 regulatory subunit-associated protein 2</fullName>
    </submittedName>
</protein>
<reference evidence="1" key="1">
    <citation type="submission" date="2022-04" db="EMBL/GenBank/DDBJ databases">
        <title>Chromosome-scale genome assembly of Holotrichia oblita Faldermann.</title>
        <authorList>
            <person name="Rongchong L."/>
        </authorList>
    </citation>
    <scope>NUCLEOTIDE SEQUENCE</scope>
    <source>
        <strain evidence="1">81SQS9</strain>
    </source>
</reference>
<accession>A0ACB9TFJ9</accession>
<comment type="caution">
    <text evidence="1">The sequence shown here is derived from an EMBL/GenBank/DDBJ whole genome shotgun (WGS) entry which is preliminary data.</text>
</comment>
<sequence>MSATALTSPSQLQEVTLDPDGSYSYTMGLHSSNGGPFRGRSIKEIDELMTNLRKENFNLKLRIYFLEERMGTNFSLDKENAIKKNIELKVEVESLKKELIEKQDLLCQAVKAMELDEEEHKKEVTDKDKEIIKLQSQLDSLQQKYDLFQDEMRCQGDSGMNDPFGMKKQDSAMELHLSELENKVKDLEIQLEKERENNRELENLLQLSENRVTTISSLESEIKRKDEAYKKLGSELEERNKIIENFHVRISALEEDIAERQREVEYLKKDLDEKNTQIQELQSETEEFHKIASETRALYEAERRKGERHKTSIMHRNAKIVELENVLEKTRAKVMNLEARLEAAHNEVKSKKIETQTPPRILRKSRSPNTNVDSFLVHSKTADAELSPKKESSLSKLKKSPSASSSEQLLALTPTGHNNTSGNTTGTPSTETPNKTVDQLQYDISKSKKHIAKLEQDQLKACRIIQSMLDKQKKNEGKIKDLQGLLIRKDSQIEELSERLDKFNNKTTEVSGSESAVVPTVDRVNRELNTSQHMNPLGDNENSMAEANEDPRLLLEQYKELTDSLEEQKKVLMCTLEESKHQMNELETKYHALQDDLKTKENRIVDLEFELLSLSQDVTNDTSMSEKSDVGNEKPSNFFIREIEDKDREIERLENELRKRTCDLQGIVNKELWEKNREIEKLQKRYGDIICNKDTEIAKLEQNLAGRNEQLEILKDTISELGLDIKSLANSNDVVVTKEGVKEMEEKLKAAIKERDYFRDELNKQAKITMEMNVLEKEHVELQQELEQCQKLRAETNEVCAILTNRLEELAYFLDSLLKHKAILGFLGHAQNEKLRQLINQSLDISRTLTHSLTMDPENSLLQLSNLTNILNVSRNDSLLVDNNFKPVEEENTVLSVVPANVSLTYQSHLYQIYDQSKSDEQNRIILVLREQIENLKREIEIRDTELNKLTVTKITQDTPRSMLALDENFQSYKARKVDEILRNDEEFMEAIVQIEYESRLDDSRRQSPSGEKSMNTSTTLKFRPENHSESESWSEPDRSVSKARIGLEECLKPRKSKFCETSTVSTEGENEKSLSKTSSRKSILAENRQTIISLHEQICELENLVKIKDNELQEAHNLIILVQNELQDERQKVEDAQAYKAEMLERVKQAELRLEVAEVSKKDADEQLAELQRTVLEVKTSQKLLQDALDNKSKEAYNRINELEVEKSNLLDALKAAEQAATNARSDVEASAKELELMRDEMKKVEKSAKEETQKLWEERMKVREQDFEDMMKTLENRAESEIKKLMNSAQELQSKYEAECVKRNEVDKLMATIRELEKVRKVVKVAEDKIHALEESEENLKRQLQESEVDYRNKVNTLRQELEKTNLLYSESLLEKSRILNDKADLDKQLKEFTQKETEFTRQVREYKDDFEGMKDNFQKQVAHLVHQKSKLEVRISQLEQHNAELKNRLVKMQSGDQMSLSRSAPNSSSRILDLFLNKTCPPSYKRQNSDNSGYNSEDTAVEANNVQKQFCPVMDLVPIDAERQQSNSSPDLGIESDHGRFSSLEMSVNLTRPFLKTLELTESMSNLLNKEEQQLLPCKEAKRANEKEDNQKDIIKNSRKLDDFFGKPADAEDHEKIICSGAKPTDVASLSAIAGTLILLASGSKEKAEEVPPVPIVQPNPDQRLYKVSDDPAK</sequence>
<evidence type="ECO:0000313" key="1">
    <source>
        <dbReference type="EMBL" id="KAI4465653.1"/>
    </source>
</evidence>
<evidence type="ECO:0000313" key="2">
    <source>
        <dbReference type="Proteomes" id="UP001056778"/>
    </source>
</evidence>
<name>A0ACB9TFJ9_HOLOL</name>
<proteinExistence type="predicted"/>
<gene>
    <name evidence="1" type="ORF">MML48_3g00010227</name>
</gene>
<dbReference type="EMBL" id="CM043017">
    <property type="protein sequence ID" value="KAI4465653.1"/>
    <property type="molecule type" value="Genomic_DNA"/>
</dbReference>
<keyword evidence="2" id="KW-1185">Reference proteome</keyword>
<organism evidence="1 2">
    <name type="scientific">Holotrichia oblita</name>
    <name type="common">Chafer beetle</name>
    <dbReference type="NCBI Taxonomy" id="644536"/>
    <lineage>
        <taxon>Eukaryota</taxon>
        <taxon>Metazoa</taxon>
        <taxon>Ecdysozoa</taxon>
        <taxon>Arthropoda</taxon>
        <taxon>Hexapoda</taxon>
        <taxon>Insecta</taxon>
        <taxon>Pterygota</taxon>
        <taxon>Neoptera</taxon>
        <taxon>Endopterygota</taxon>
        <taxon>Coleoptera</taxon>
        <taxon>Polyphaga</taxon>
        <taxon>Scarabaeiformia</taxon>
        <taxon>Scarabaeidae</taxon>
        <taxon>Melolonthinae</taxon>
        <taxon>Holotrichia</taxon>
    </lineage>
</organism>